<name>A0ABN9GI04_9NEOB</name>
<dbReference type="EMBL" id="CATNWA010018523">
    <property type="protein sequence ID" value="CAI9607912.1"/>
    <property type="molecule type" value="Genomic_DNA"/>
</dbReference>
<dbReference type="Proteomes" id="UP001162483">
    <property type="component" value="Unassembled WGS sequence"/>
</dbReference>
<keyword evidence="2 9" id="KW-0812">Transmembrane</keyword>
<evidence type="ECO:0000256" key="5">
    <source>
        <dbReference type="ARBA" id="ARBA00023136"/>
    </source>
</evidence>
<dbReference type="Gene3D" id="2.60.40.10">
    <property type="entry name" value="Immunoglobulins"/>
    <property type="match status" value="2"/>
</dbReference>
<keyword evidence="5 9" id="KW-0472">Membrane</keyword>
<dbReference type="PANTHER" id="PTHR23037:SF22">
    <property type="entry name" value="CYTOKINE RECEPTOR COMMON SUBUNIT BETA"/>
    <property type="match status" value="1"/>
</dbReference>
<evidence type="ECO:0000256" key="1">
    <source>
        <dbReference type="ARBA" id="ARBA00004479"/>
    </source>
</evidence>
<reference evidence="10" key="1">
    <citation type="submission" date="2023-05" db="EMBL/GenBank/DDBJ databases">
        <authorList>
            <person name="Stuckert A."/>
        </authorList>
    </citation>
    <scope>NUCLEOTIDE SEQUENCE</scope>
</reference>
<dbReference type="InterPro" id="IPR003961">
    <property type="entry name" value="FN3_dom"/>
</dbReference>
<sequence>METRLTTEEERDNAKPQNLHCNDTDANFTCSWHVREEISESIDFDLYYNEKACQPKCLQDALKYLTCHCNIMTDGDVNTSAYISVKPRKPEKSISSVKSFRLCLIYQLPPRNLTINETKRGEAFTATWKDTTPEHRDFHYLYELCYWNQSDLKQIEVPNNCPVEPEEIKSNQDPSKIFQLGKQLKPSSNYSVMVRVRLNEENKKHCFQGPWSEWSKIQTLTTKAVPSLIVLYIMIPICVIIFVLFAVCGYSALVRYTKQWDESIPNPNKSTIIKGLQKTKNRLVMHHVTFQNGSCLPYEEHLYVEPCNNIMM</sequence>
<feature type="transmembrane region" description="Helical" evidence="9">
    <location>
        <begin position="229"/>
        <end position="253"/>
    </location>
</feature>
<keyword evidence="3" id="KW-0732">Signal</keyword>
<keyword evidence="11" id="KW-1185">Reference proteome</keyword>
<evidence type="ECO:0000256" key="8">
    <source>
        <dbReference type="ARBA" id="ARBA00023180"/>
    </source>
</evidence>
<evidence type="ECO:0000313" key="10">
    <source>
        <dbReference type="EMBL" id="CAI9607912.1"/>
    </source>
</evidence>
<gene>
    <name evidence="10" type="ORF">SPARVUS_LOCUS14018041</name>
</gene>
<dbReference type="InterPro" id="IPR013783">
    <property type="entry name" value="Ig-like_fold"/>
</dbReference>
<protein>
    <submittedName>
        <fullName evidence="10">Uncharacterized protein</fullName>
    </submittedName>
</protein>
<dbReference type="CDD" id="cd00063">
    <property type="entry name" value="FN3"/>
    <property type="match status" value="1"/>
</dbReference>
<evidence type="ECO:0000313" key="11">
    <source>
        <dbReference type="Proteomes" id="UP001162483"/>
    </source>
</evidence>
<dbReference type="InterPro" id="IPR036116">
    <property type="entry name" value="FN3_sf"/>
</dbReference>
<evidence type="ECO:0000256" key="6">
    <source>
        <dbReference type="ARBA" id="ARBA00023157"/>
    </source>
</evidence>
<keyword evidence="7" id="KW-0675">Receptor</keyword>
<comment type="caution">
    <text evidence="10">The sequence shown here is derived from an EMBL/GenBank/DDBJ whole genome shotgun (WGS) entry which is preliminary data.</text>
</comment>
<keyword evidence="4 9" id="KW-1133">Transmembrane helix</keyword>
<evidence type="ECO:0000256" key="2">
    <source>
        <dbReference type="ARBA" id="ARBA00022692"/>
    </source>
</evidence>
<organism evidence="10 11">
    <name type="scientific">Staurois parvus</name>
    <dbReference type="NCBI Taxonomy" id="386267"/>
    <lineage>
        <taxon>Eukaryota</taxon>
        <taxon>Metazoa</taxon>
        <taxon>Chordata</taxon>
        <taxon>Craniata</taxon>
        <taxon>Vertebrata</taxon>
        <taxon>Euteleostomi</taxon>
        <taxon>Amphibia</taxon>
        <taxon>Batrachia</taxon>
        <taxon>Anura</taxon>
        <taxon>Neobatrachia</taxon>
        <taxon>Ranoidea</taxon>
        <taxon>Ranidae</taxon>
        <taxon>Staurois</taxon>
    </lineage>
</organism>
<evidence type="ECO:0000256" key="9">
    <source>
        <dbReference type="SAM" id="Phobius"/>
    </source>
</evidence>
<accession>A0ABN9GI04</accession>
<evidence type="ECO:0000256" key="7">
    <source>
        <dbReference type="ARBA" id="ARBA00023170"/>
    </source>
</evidence>
<dbReference type="SUPFAM" id="SSF49265">
    <property type="entry name" value="Fibronectin type III"/>
    <property type="match status" value="2"/>
</dbReference>
<evidence type="ECO:0000256" key="3">
    <source>
        <dbReference type="ARBA" id="ARBA00022729"/>
    </source>
</evidence>
<dbReference type="PANTHER" id="PTHR23037">
    <property type="entry name" value="CYTOKINE RECEPTOR"/>
    <property type="match status" value="1"/>
</dbReference>
<comment type="subcellular location">
    <subcellularLocation>
        <location evidence="1">Membrane</location>
        <topology evidence="1">Single-pass type I membrane protein</topology>
    </subcellularLocation>
</comment>
<proteinExistence type="predicted"/>
<keyword evidence="6" id="KW-1015">Disulfide bond</keyword>
<keyword evidence="8" id="KW-0325">Glycoprotein</keyword>
<evidence type="ECO:0000256" key="4">
    <source>
        <dbReference type="ARBA" id="ARBA00022989"/>
    </source>
</evidence>